<proteinExistence type="predicted"/>
<dbReference type="Gene3D" id="3.30.450.40">
    <property type="match status" value="1"/>
</dbReference>
<evidence type="ECO:0000259" key="5">
    <source>
        <dbReference type="PROSITE" id="PS51078"/>
    </source>
</evidence>
<evidence type="ECO:0000313" key="7">
    <source>
        <dbReference type="Proteomes" id="UP000672657"/>
    </source>
</evidence>
<organism evidence="6 7">
    <name type="scientific">Cupriavidus numazuensis</name>
    <dbReference type="NCBI Taxonomy" id="221992"/>
    <lineage>
        <taxon>Bacteria</taxon>
        <taxon>Pseudomonadati</taxon>
        <taxon>Pseudomonadota</taxon>
        <taxon>Betaproteobacteria</taxon>
        <taxon>Burkholderiales</taxon>
        <taxon>Burkholderiaceae</taxon>
        <taxon>Cupriavidus</taxon>
    </lineage>
</organism>
<dbReference type="SUPFAM" id="SSF55781">
    <property type="entry name" value="GAF domain-like"/>
    <property type="match status" value="1"/>
</dbReference>
<evidence type="ECO:0000256" key="2">
    <source>
        <dbReference type="ARBA" id="ARBA00023125"/>
    </source>
</evidence>
<dbReference type="Gene3D" id="1.10.10.10">
    <property type="entry name" value="Winged helix-like DNA-binding domain superfamily/Winged helix DNA-binding domain"/>
    <property type="match status" value="1"/>
</dbReference>
<dbReference type="PANTHER" id="PTHR30136:SF33">
    <property type="entry name" value="TRANSCRIPTIONAL REGULATORY PROTEIN"/>
    <property type="match status" value="1"/>
</dbReference>
<dbReference type="EMBL" id="CAJPVI010000029">
    <property type="protein sequence ID" value="CAG2153709.1"/>
    <property type="molecule type" value="Genomic_DNA"/>
</dbReference>
<dbReference type="Pfam" id="PF01614">
    <property type="entry name" value="IclR_C"/>
    <property type="match status" value="1"/>
</dbReference>
<dbReference type="PROSITE" id="PS51078">
    <property type="entry name" value="ICLR_ED"/>
    <property type="match status" value="1"/>
</dbReference>
<gene>
    <name evidence="6" type="primary">pcaR_5</name>
    <name evidence="6" type="ORF">LMG26411_04447</name>
</gene>
<evidence type="ECO:0000256" key="3">
    <source>
        <dbReference type="ARBA" id="ARBA00023163"/>
    </source>
</evidence>
<dbReference type="PANTHER" id="PTHR30136">
    <property type="entry name" value="HELIX-TURN-HELIX TRANSCRIPTIONAL REGULATOR, ICLR FAMILY"/>
    <property type="match status" value="1"/>
</dbReference>
<keyword evidence="1" id="KW-0805">Transcription regulation</keyword>
<comment type="caution">
    <text evidence="6">The sequence shown here is derived from an EMBL/GenBank/DDBJ whole genome shotgun (WGS) entry which is preliminary data.</text>
</comment>
<dbReference type="PROSITE" id="PS51077">
    <property type="entry name" value="HTH_ICLR"/>
    <property type="match status" value="1"/>
</dbReference>
<keyword evidence="3" id="KW-0804">Transcription</keyword>
<feature type="domain" description="IclR-ED" evidence="5">
    <location>
        <begin position="87"/>
        <end position="270"/>
    </location>
</feature>
<name>A0ABN7Q5L2_9BURK</name>
<evidence type="ECO:0000313" key="6">
    <source>
        <dbReference type="EMBL" id="CAG2153709.1"/>
    </source>
</evidence>
<keyword evidence="7" id="KW-1185">Reference proteome</keyword>
<dbReference type="InterPro" id="IPR005471">
    <property type="entry name" value="Tscrpt_reg_IclR_N"/>
</dbReference>
<keyword evidence="2" id="KW-0238">DNA-binding</keyword>
<dbReference type="Pfam" id="PF09339">
    <property type="entry name" value="HTH_IclR"/>
    <property type="match status" value="1"/>
</dbReference>
<sequence length="275" mass="29069">MLTEFCSTGAPAPVSRSTPAAPVIQTLDRGLEVLRAFRAERTPMTNAELVRRTGLPKATVSRMTTTLVALGFLRRVGGGPRFALATGAHRIGQTYIESSPVARCVTPFMQALADRLRVSVSLAIPDRLDMLYVAQCTSARIATLRIGVGSLLPMGWTASGRAWLSGLQAEVQARYIASLRQSAGPRADNMEQGIRAAFDELKATGVCTSFGNFQRGAFGIAIPVTVGRSDTLMALACGAVDPQADTAAIASRIAPELVAASKALVDLLRDVDAQP</sequence>
<protein>
    <submittedName>
        <fullName evidence="6">Pca regulon regulatory protein</fullName>
    </submittedName>
</protein>
<accession>A0ABN7Q5L2</accession>
<dbReference type="InterPro" id="IPR014757">
    <property type="entry name" value="Tscrpt_reg_IclR_C"/>
</dbReference>
<feature type="domain" description="HTH iclR-type" evidence="4">
    <location>
        <begin position="24"/>
        <end position="86"/>
    </location>
</feature>
<dbReference type="InterPro" id="IPR029016">
    <property type="entry name" value="GAF-like_dom_sf"/>
</dbReference>
<dbReference type="SUPFAM" id="SSF46785">
    <property type="entry name" value="Winged helix' DNA-binding domain"/>
    <property type="match status" value="1"/>
</dbReference>
<evidence type="ECO:0000256" key="1">
    <source>
        <dbReference type="ARBA" id="ARBA00023015"/>
    </source>
</evidence>
<dbReference type="InterPro" id="IPR036390">
    <property type="entry name" value="WH_DNA-bd_sf"/>
</dbReference>
<reference evidence="6 7" key="1">
    <citation type="submission" date="2021-03" db="EMBL/GenBank/DDBJ databases">
        <authorList>
            <person name="Peeters C."/>
        </authorList>
    </citation>
    <scope>NUCLEOTIDE SEQUENCE [LARGE SCALE GENOMIC DNA]</scope>
    <source>
        <strain evidence="6 7">LMG 26411</strain>
    </source>
</reference>
<dbReference type="Proteomes" id="UP000672657">
    <property type="component" value="Unassembled WGS sequence"/>
</dbReference>
<evidence type="ECO:0000259" key="4">
    <source>
        <dbReference type="PROSITE" id="PS51077"/>
    </source>
</evidence>
<dbReference type="SMART" id="SM00346">
    <property type="entry name" value="HTH_ICLR"/>
    <property type="match status" value="1"/>
</dbReference>
<dbReference type="InterPro" id="IPR050707">
    <property type="entry name" value="HTH_MetabolicPath_Reg"/>
</dbReference>
<dbReference type="InterPro" id="IPR036388">
    <property type="entry name" value="WH-like_DNA-bd_sf"/>
</dbReference>